<proteinExistence type="predicted"/>
<keyword evidence="2" id="KW-0808">Transferase</keyword>
<dbReference type="RefSeq" id="WP_307202352.1">
    <property type="nucleotide sequence ID" value="NZ_JAUTAN010000001.1"/>
</dbReference>
<feature type="domain" description="Methyltransferase type 12" evidence="1">
    <location>
        <begin position="43"/>
        <end position="147"/>
    </location>
</feature>
<dbReference type="InterPro" id="IPR013217">
    <property type="entry name" value="Methyltransf_12"/>
</dbReference>
<name>A0AAJ1X1P2_9ACTN</name>
<protein>
    <submittedName>
        <fullName evidence="2">SAM-dependent methyltransferase</fullName>
    </submittedName>
</protein>
<dbReference type="SUPFAM" id="SSF53335">
    <property type="entry name" value="S-adenosyl-L-methionine-dependent methyltransferases"/>
    <property type="match status" value="1"/>
</dbReference>
<dbReference type="AlphaFoldDB" id="A0AAJ1X1P2"/>
<dbReference type="GO" id="GO:0008168">
    <property type="term" value="F:methyltransferase activity"/>
    <property type="evidence" value="ECO:0007669"/>
    <property type="project" value="UniProtKB-KW"/>
</dbReference>
<reference evidence="2" key="1">
    <citation type="submission" date="2023-07" db="EMBL/GenBank/DDBJ databases">
        <title>Functional and genomic diversity of the sorghum phyllosphere microbiome.</title>
        <authorList>
            <person name="Shade A."/>
        </authorList>
    </citation>
    <scope>NUCLEOTIDE SEQUENCE</scope>
    <source>
        <strain evidence="2">SORGH_AS_1067</strain>
    </source>
</reference>
<organism evidence="2 3">
    <name type="scientific">Nocardioides zeae</name>
    <dbReference type="NCBI Taxonomy" id="1457234"/>
    <lineage>
        <taxon>Bacteria</taxon>
        <taxon>Bacillati</taxon>
        <taxon>Actinomycetota</taxon>
        <taxon>Actinomycetes</taxon>
        <taxon>Propionibacteriales</taxon>
        <taxon>Nocardioidaceae</taxon>
        <taxon>Nocardioides</taxon>
    </lineage>
</organism>
<dbReference type="Proteomes" id="UP001239215">
    <property type="component" value="Unassembled WGS sequence"/>
</dbReference>
<dbReference type="GO" id="GO:0032259">
    <property type="term" value="P:methylation"/>
    <property type="evidence" value="ECO:0007669"/>
    <property type="project" value="UniProtKB-KW"/>
</dbReference>
<evidence type="ECO:0000313" key="2">
    <source>
        <dbReference type="EMBL" id="MDQ1105788.1"/>
    </source>
</evidence>
<accession>A0AAJ1X1P2</accession>
<evidence type="ECO:0000259" key="1">
    <source>
        <dbReference type="Pfam" id="PF08242"/>
    </source>
</evidence>
<comment type="caution">
    <text evidence="2">The sequence shown here is derived from an EMBL/GenBank/DDBJ whole genome shotgun (WGS) entry which is preliminary data.</text>
</comment>
<keyword evidence="2" id="KW-0489">Methyltransferase</keyword>
<dbReference type="EMBL" id="JAUTAN010000001">
    <property type="protein sequence ID" value="MDQ1105788.1"/>
    <property type="molecule type" value="Genomic_DNA"/>
</dbReference>
<evidence type="ECO:0000313" key="3">
    <source>
        <dbReference type="Proteomes" id="UP001239215"/>
    </source>
</evidence>
<sequence>MTANPEPVLPPLHESLTWLTPLSEERPAGLVGFLSEPAPADVLDLGCGWGELLLRVLAAAPQAHGRGVDSAAPSIARAPEQARVRGLATRATFEATPGRDAQLEPADAVICIGASQIWGPPVEDGQPLDYAAALRALRGLVRPGGRLVYGEAVWSAPPHPAATAPLSGRDDEFVTLEALVELTGRVGFEVVHADPADLDEWDTFEAGFRARFARWMETHGDDHPAAPDVRRRHEQQRAAYEEGYRGVLGMAYLCLRG</sequence>
<dbReference type="CDD" id="cd02440">
    <property type="entry name" value="AdoMet_MTases"/>
    <property type="match status" value="1"/>
</dbReference>
<dbReference type="Pfam" id="PF08242">
    <property type="entry name" value="Methyltransf_12"/>
    <property type="match status" value="1"/>
</dbReference>
<dbReference type="Gene3D" id="3.40.50.150">
    <property type="entry name" value="Vaccinia Virus protein VP39"/>
    <property type="match status" value="1"/>
</dbReference>
<gene>
    <name evidence="2" type="ORF">QE405_003072</name>
</gene>
<dbReference type="InterPro" id="IPR029063">
    <property type="entry name" value="SAM-dependent_MTases_sf"/>
</dbReference>